<dbReference type="Gene3D" id="1.10.238.10">
    <property type="entry name" value="EF-hand"/>
    <property type="match status" value="1"/>
</dbReference>
<dbReference type="PANTHER" id="PTHR10183:SF379">
    <property type="entry name" value="CALPAIN-5"/>
    <property type="match status" value="1"/>
</dbReference>
<accession>A0ABQ6MMX2</accession>
<keyword evidence="2 5" id="KW-0645">Protease</keyword>
<dbReference type="Proteomes" id="UP001165060">
    <property type="component" value="Unassembled WGS sequence"/>
</dbReference>
<evidence type="ECO:0000256" key="3">
    <source>
        <dbReference type="ARBA" id="ARBA00022801"/>
    </source>
</evidence>
<evidence type="ECO:0000259" key="8">
    <source>
        <dbReference type="PROSITE" id="PS50222"/>
    </source>
</evidence>
<gene>
    <name evidence="9" type="ORF">TeGR_g242</name>
</gene>
<evidence type="ECO:0000256" key="6">
    <source>
        <dbReference type="SAM" id="MobiDB-lite"/>
    </source>
</evidence>
<dbReference type="SUPFAM" id="SSF54001">
    <property type="entry name" value="Cysteine proteinases"/>
    <property type="match status" value="1"/>
</dbReference>
<dbReference type="SMART" id="SM00230">
    <property type="entry name" value="CysPc"/>
    <property type="match status" value="1"/>
</dbReference>
<evidence type="ECO:0000256" key="5">
    <source>
        <dbReference type="PROSITE-ProRule" id="PRU00239"/>
    </source>
</evidence>
<dbReference type="PANTHER" id="PTHR10183">
    <property type="entry name" value="CALPAIN"/>
    <property type="match status" value="1"/>
</dbReference>
<sequence length="785" mass="87898">MASSPEAKKDNKPGAHTITDDELESGGLLLNATAPPFKKVTVGKLQLIDPSKGANLRNTYTWSLADPDPAAVERLLEEDRVRIGSELNNAKKLNFGDDSATIKEIEKRCSANKVCFLDPDFPPTSSSLYLKDKNGSVVSDNKPITWRRPKDFMAPHPFSVFDGGIEPNDIRQGALADCWFLCALSSLAEFPVLVQNLFQLESKENSKSGVYKLRLCKNGQWQTVTVDDFFPCFPGAGPSYSRGHGNELWVLLLEKAYAKLHGSYASIKMGWAYEAMIDLTGAPYMTIRFEDDDVQKTIKNGDLWRNLVHWDQEGFIMSASTPGEDVFTESGDKPGKDNVGLVAGHAYTMLAAKQTANGIRLCQLRNPWGGFEWQGDWSDSSDLWTEEIKEELNVVLADDDGTFWMCFDDLLKQFFSINVCMADSSANNNISWTEKRRKICFTFGADGNISTPMYIFSNKQTSKVYFSLHQEDQRCENALPYLDIGVSILQILPDYTYKLMGSSGNSAERQNQTDVTLPPGQYLVVPTTTGCKFSQGLLVGGEGDVPALFTKDNELTVVAEKALNEVFKRLDADLDGVLNKDELNSFMQMTEGCTMQEEIYAWIMSTFDSFEGGLTADGFRQAYIYMWEQSGRDQETLWRDLVYMGYDRHLRLLFARTCILAIHSEGSFELHPQPFDADAYEEAMELPIKTFGKCAEYADGKAKLYTRKAGYSGVSFAVENCSSEALEFTLDCSESKNVMSHRGSLVAAQIIPPKETKVLHHLMPNDVFSAWSWSYKASMSWIEEE</sequence>
<comment type="caution">
    <text evidence="9">The sequence shown here is derived from an EMBL/GenBank/DDBJ whole genome shotgun (WGS) entry which is preliminary data.</text>
</comment>
<dbReference type="InterPro" id="IPR036213">
    <property type="entry name" value="Calpain_III_sf"/>
</dbReference>
<name>A0ABQ6MMX2_9STRA</name>
<dbReference type="Gene3D" id="3.90.70.10">
    <property type="entry name" value="Cysteine proteinases"/>
    <property type="match status" value="1"/>
</dbReference>
<dbReference type="EMBL" id="BRYB01003030">
    <property type="protein sequence ID" value="GMI29352.1"/>
    <property type="molecule type" value="Genomic_DNA"/>
</dbReference>
<feature type="active site" evidence="5">
    <location>
        <position position="178"/>
    </location>
</feature>
<dbReference type="SUPFAM" id="SSF49758">
    <property type="entry name" value="Calpain large subunit, middle domain (domain III)"/>
    <property type="match status" value="1"/>
</dbReference>
<dbReference type="Pfam" id="PF00648">
    <property type="entry name" value="Peptidase_C2"/>
    <property type="match status" value="1"/>
</dbReference>
<feature type="domain" description="EF-hand" evidence="8">
    <location>
        <begin position="558"/>
        <end position="593"/>
    </location>
</feature>
<dbReference type="InterPro" id="IPR001300">
    <property type="entry name" value="Peptidase_C2_calpain_cat"/>
</dbReference>
<dbReference type="InterPro" id="IPR011992">
    <property type="entry name" value="EF-hand-dom_pair"/>
</dbReference>
<reference evidence="9 10" key="1">
    <citation type="journal article" date="2023" name="Commun. Biol.">
        <title>Genome analysis of Parmales, the sister group of diatoms, reveals the evolutionary specialization of diatoms from phago-mixotrophs to photoautotrophs.</title>
        <authorList>
            <person name="Ban H."/>
            <person name="Sato S."/>
            <person name="Yoshikawa S."/>
            <person name="Yamada K."/>
            <person name="Nakamura Y."/>
            <person name="Ichinomiya M."/>
            <person name="Sato N."/>
            <person name="Blanc-Mathieu R."/>
            <person name="Endo H."/>
            <person name="Kuwata A."/>
            <person name="Ogata H."/>
        </authorList>
    </citation>
    <scope>NUCLEOTIDE SEQUENCE [LARGE SCALE GENOMIC DNA]</scope>
</reference>
<dbReference type="PROSITE" id="PS50203">
    <property type="entry name" value="CALPAIN_CAT"/>
    <property type="match status" value="1"/>
</dbReference>
<comment type="similarity">
    <text evidence="1">Belongs to the peptidase C2 family.</text>
</comment>
<feature type="active site" evidence="5">
    <location>
        <position position="345"/>
    </location>
</feature>
<feature type="domain" description="Calpain catalytic" evidence="7">
    <location>
        <begin position="115"/>
        <end position="423"/>
    </location>
</feature>
<proteinExistence type="inferred from homology"/>
<dbReference type="Gene3D" id="2.60.120.380">
    <property type="match status" value="1"/>
</dbReference>
<feature type="compositionally biased region" description="Basic and acidic residues" evidence="6">
    <location>
        <begin position="1"/>
        <end position="13"/>
    </location>
</feature>
<dbReference type="PROSITE" id="PS50222">
    <property type="entry name" value="EF_HAND_2"/>
    <property type="match status" value="1"/>
</dbReference>
<dbReference type="CDD" id="cd00044">
    <property type="entry name" value="CysPc"/>
    <property type="match status" value="1"/>
</dbReference>
<evidence type="ECO:0000313" key="9">
    <source>
        <dbReference type="EMBL" id="GMI29352.1"/>
    </source>
</evidence>
<organism evidence="9 10">
    <name type="scientific">Tetraparma gracilis</name>
    <dbReference type="NCBI Taxonomy" id="2962635"/>
    <lineage>
        <taxon>Eukaryota</taxon>
        <taxon>Sar</taxon>
        <taxon>Stramenopiles</taxon>
        <taxon>Ochrophyta</taxon>
        <taxon>Bolidophyceae</taxon>
        <taxon>Parmales</taxon>
        <taxon>Triparmaceae</taxon>
        <taxon>Tetraparma</taxon>
    </lineage>
</organism>
<keyword evidence="4 5" id="KW-0788">Thiol protease</keyword>
<keyword evidence="3 5" id="KW-0378">Hydrolase</keyword>
<keyword evidence="10" id="KW-1185">Reference proteome</keyword>
<dbReference type="PRINTS" id="PR00704">
    <property type="entry name" value="CALPAIN"/>
</dbReference>
<evidence type="ECO:0000256" key="1">
    <source>
        <dbReference type="ARBA" id="ARBA00007623"/>
    </source>
</evidence>
<dbReference type="InterPro" id="IPR038765">
    <property type="entry name" value="Papain-like_cys_pep_sf"/>
</dbReference>
<dbReference type="InterPro" id="IPR022684">
    <property type="entry name" value="Calpain_cysteine_protease"/>
</dbReference>
<evidence type="ECO:0000256" key="2">
    <source>
        <dbReference type="ARBA" id="ARBA00022670"/>
    </source>
</evidence>
<feature type="region of interest" description="Disordered" evidence="6">
    <location>
        <begin position="1"/>
        <end position="22"/>
    </location>
</feature>
<evidence type="ECO:0000256" key="4">
    <source>
        <dbReference type="ARBA" id="ARBA00022807"/>
    </source>
</evidence>
<dbReference type="SUPFAM" id="SSF47473">
    <property type="entry name" value="EF-hand"/>
    <property type="match status" value="1"/>
</dbReference>
<protein>
    <submittedName>
        <fullName evidence="9">Uncharacterized protein</fullName>
    </submittedName>
</protein>
<evidence type="ECO:0000259" key="7">
    <source>
        <dbReference type="PROSITE" id="PS50203"/>
    </source>
</evidence>
<dbReference type="InterPro" id="IPR002048">
    <property type="entry name" value="EF_hand_dom"/>
</dbReference>
<feature type="active site" evidence="5">
    <location>
        <position position="366"/>
    </location>
</feature>
<evidence type="ECO:0000313" key="10">
    <source>
        <dbReference type="Proteomes" id="UP001165060"/>
    </source>
</evidence>